<protein>
    <submittedName>
        <fullName evidence="2">Uncharacterized protein</fullName>
    </submittedName>
</protein>
<evidence type="ECO:0000313" key="3">
    <source>
        <dbReference type="Proteomes" id="UP001365542"/>
    </source>
</evidence>
<feature type="region of interest" description="Disordered" evidence="1">
    <location>
        <begin position="154"/>
        <end position="180"/>
    </location>
</feature>
<sequence>MCQTYPKFCDLELVFRDTAPGTSMTHPMHLRRQTGSMELVLGKVFHWGQGGVEMLRTTGNPTLLSPGELEARGRYWSDYDHLTDEYCDRLEEGTVFRISKGYDGKKEKKKKKNKGKSEWIDDELGDISPAGIFRDPRRSQTLPHERGLAEFEHFRRKLSPSRSHGSNGSSSSDVSLPNLF</sequence>
<dbReference type="AlphaFoldDB" id="A0AAV9XAU0"/>
<evidence type="ECO:0000256" key="1">
    <source>
        <dbReference type="SAM" id="MobiDB-lite"/>
    </source>
</evidence>
<gene>
    <name evidence="2" type="ORF">TWF694_009455</name>
</gene>
<reference evidence="2 3" key="1">
    <citation type="submission" date="2019-10" db="EMBL/GenBank/DDBJ databases">
        <authorList>
            <person name="Palmer J.M."/>
        </authorList>
    </citation>
    <scope>NUCLEOTIDE SEQUENCE [LARGE SCALE GENOMIC DNA]</scope>
    <source>
        <strain evidence="2 3">TWF694</strain>
    </source>
</reference>
<organism evidence="2 3">
    <name type="scientific">Orbilia ellipsospora</name>
    <dbReference type="NCBI Taxonomy" id="2528407"/>
    <lineage>
        <taxon>Eukaryota</taxon>
        <taxon>Fungi</taxon>
        <taxon>Dikarya</taxon>
        <taxon>Ascomycota</taxon>
        <taxon>Pezizomycotina</taxon>
        <taxon>Orbiliomycetes</taxon>
        <taxon>Orbiliales</taxon>
        <taxon>Orbiliaceae</taxon>
        <taxon>Orbilia</taxon>
    </lineage>
</organism>
<evidence type="ECO:0000313" key="2">
    <source>
        <dbReference type="EMBL" id="KAK6539214.1"/>
    </source>
</evidence>
<proteinExistence type="predicted"/>
<feature type="compositionally biased region" description="Low complexity" evidence="1">
    <location>
        <begin position="160"/>
        <end position="180"/>
    </location>
</feature>
<comment type="caution">
    <text evidence="2">The sequence shown here is derived from an EMBL/GenBank/DDBJ whole genome shotgun (WGS) entry which is preliminary data.</text>
</comment>
<dbReference type="EMBL" id="JAVHJO010000006">
    <property type="protein sequence ID" value="KAK6539214.1"/>
    <property type="molecule type" value="Genomic_DNA"/>
</dbReference>
<accession>A0AAV9XAU0</accession>
<keyword evidence="3" id="KW-1185">Reference proteome</keyword>
<name>A0AAV9XAU0_9PEZI</name>
<dbReference type="Proteomes" id="UP001365542">
    <property type="component" value="Unassembled WGS sequence"/>
</dbReference>